<dbReference type="SUPFAM" id="SSF48452">
    <property type="entry name" value="TPR-like"/>
    <property type="match status" value="1"/>
</dbReference>
<comment type="caution">
    <text evidence="2">The sequence shown here is derived from an EMBL/GenBank/DDBJ whole genome shotgun (WGS) entry which is preliminary data.</text>
</comment>
<feature type="chain" id="PRO_5044804102" evidence="1">
    <location>
        <begin position="19"/>
        <end position="251"/>
    </location>
</feature>
<gene>
    <name evidence="2" type="ORF">ACHAWO_006683</name>
</gene>
<protein>
    <submittedName>
        <fullName evidence="2">Uncharacterized protein</fullName>
    </submittedName>
</protein>
<dbReference type="EMBL" id="JALLPJ020000268">
    <property type="protein sequence ID" value="KAL3797047.1"/>
    <property type="molecule type" value="Genomic_DNA"/>
</dbReference>
<organism evidence="2 3">
    <name type="scientific">Cyclotella atomus</name>
    <dbReference type="NCBI Taxonomy" id="382360"/>
    <lineage>
        <taxon>Eukaryota</taxon>
        <taxon>Sar</taxon>
        <taxon>Stramenopiles</taxon>
        <taxon>Ochrophyta</taxon>
        <taxon>Bacillariophyta</taxon>
        <taxon>Coscinodiscophyceae</taxon>
        <taxon>Thalassiosirophycidae</taxon>
        <taxon>Stephanodiscales</taxon>
        <taxon>Stephanodiscaceae</taxon>
        <taxon>Cyclotella</taxon>
    </lineage>
</organism>
<dbReference type="Proteomes" id="UP001530400">
    <property type="component" value="Unassembled WGS sequence"/>
</dbReference>
<keyword evidence="3" id="KW-1185">Reference proteome</keyword>
<evidence type="ECO:0000256" key="1">
    <source>
        <dbReference type="SAM" id="SignalP"/>
    </source>
</evidence>
<dbReference type="InterPro" id="IPR036249">
    <property type="entry name" value="Thioredoxin-like_sf"/>
</dbReference>
<dbReference type="SUPFAM" id="SSF52833">
    <property type="entry name" value="Thioredoxin-like"/>
    <property type="match status" value="1"/>
</dbReference>
<evidence type="ECO:0000313" key="3">
    <source>
        <dbReference type="Proteomes" id="UP001530400"/>
    </source>
</evidence>
<reference evidence="2 3" key="1">
    <citation type="submission" date="2024-10" db="EMBL/GenBank/DDBJ databases">
        <title>Updated reference genomes for cyclostephanoid diatoms.</title>
        <authorList>
            <person name="Roberts W.R."/>
            <person name="Alverson A.J."/>
        </authorList>
    </citation>
    <scope>NUCLEOTIDE SEQUENCE [LARGE SCALE GENOMIC DNA]</scope>
    <source>
        <strain evidence="2 3">AJA010-31</strain>
    </source>
</reference>
<sequence length="251" mass="27254">MLHRLLLTLACIAVSVQSLSVQKGRQCVIKICHNKDCTKRGGGEQLSQIFRDLIPTSDDIVVPSIKSSGCLSKCGNGPNICVIKNGSEEKLYFGISDATSASAVLDVAVEEPFPIELLVAADVIAKVCTTKDMAKKEQLLTSAITQLTKDNNPFLSESYAHGHALYLRSDVRVEKSPSDVEGAINDARRAVQIIPNEIKAWRVLASAEEAGGNLEASISAVRKWIEVDPSFATKAKREIERLVSTSRLFDT</sequence>
<dbReference type="PANTHER" id="PTHR47682:SF1">
    <property type="entry name" value="TETRATRICOPEPTIDE REPEAT (TPR)-CONTAINING PROTEIN"/>
    <property type="match status" value="1"/>
</dbReference>
<evidence type="ECO:0000313" key="2">
    <source>
        <dbReference type="EMBL" id="KAL3797047.1"/>
    </source>
</evidence>
<dbReference type="AlphaFoldDB" id="A0ABD3QAH2"/>
<accession>A0ABD3QAH2</accession>
<dbReference type="InterPro" id="IPR011990">
    <property type="entry name" value="TPR-like_helical_dom_sf"/>
</dbReference>
<dbReference type="PANTHER" id="PTHR47682">
    <property type="entry name" value="TETRATRICOPEPTIDE REPEAT (TPR)-CONTAINING PROTEIN"/>
    <property type="match status" value="1"/>
</dbReference>
<keyword evidence="1" id="KW-0732">Signal</keyword>
<name>A0ABD3QAH2_9STRA</name>
<proteinExistence type="predicted"/>
<dbReference type="Gene3D" id="1.25.40.10">
    <property type="entry name" value="Tetratricopeptide repeat domain"/>
    <property type="match status" value="1"/>
</dbReference>
<dbReference type="CDD" id="cd02980">
    <property type="entry name" value="TRX_Fd_family"/>
    <property type="match status" value="1"/>
</dbReference>
<feature type="signal peptide" evidence="1">
    <location>
        <begin position="1"/>
        <end position="18"/>
    </location>
</feature>